<reference evidence="1" key="2">
    <citation type="journal article" date="2020" name="Nat. Commun.">
        <title>Large-scale genome sequencing of mycorrhizal fungi provides insights into the early evolution of symbiotic traits.</title>
        <authorList>
            <person name="Miyauchi S."/>
            <person name="Kiss E."/>
            <person name="Kuo A."/>
            <person name="Drula E."/>
            <person name="Kohler A."/>
            <person name="Sanchez-Garcia M."/>
            <person name="Morin E."/>
            <person name="Andreopoulos B."/>
            <person name="Barry K.W."/>
            <person name="Bonito G."/>
            <person name="Buee M."/>
            <person name="Carver A."/>
            <person name="Chen C."/>
            <person name="Cichocki N."/>
            <person name="Clum A."/>
            <person name="Culley D."/>
            <person name="Crous P.W."/>
            <person name="Fauchery L."/>
            <person name="Girlanda M."/>
            <person name="Hayes R.D."/>
            <person name="Keri Z."/>
            <person name="LaButti K."/>
            <person name="Lipzen A."/>
            <person name="Lombard V."/>
            <person name="Magnuson J."/>
            <person name="Maillard F."/>
            <person name="Murat C."/>
            <person name="Nolan M."/>
            <person name="Ohm R.A."/>
            <person name="Pangilinan J."/>
            <person name="Pereira M.F."/>
            <person name="Perotto S."/>
            <person name="Peter M."/>
            <person name="Pfister S."/>
            <person name="Riley R."/>
            <person name="Sitrit Y."/>
            <person name="Stielow J.B."/>
            <person name="Szollosi G."/>
            <person name="Zifcakova L."/>
            <person name="Stursova M."/>
            <person name="Spatafora J.W."/>
            <person name="Tedersoo L."/>
            <person name="Vaario L.M."/>
            <person name="Yamada A."/>
            <person name="Yan M."/>
            <person name="Wang P."/>
            <person name="Xu J."/>
            <person name="Bruns T."/>
            <person name="Baldrian P."/>
            <person name="Vilgalys R."/>
            <person name="Dunand C."/>
            <person name="Henrissat B."/>
            <person name="Grigoriev I.V."/>
            <person name="Hibbett D."/>
            <person name="Nagy L.G."/>
            <person name="Martin F.M."/>
        </authorList>
    </citation>
    <scope>NUCLEOTIDE SEQUENCE</scope>
    <source>
        <strain evidence="1">P2</strain>
    </source>
</reference>
<dbReference type="Proteomes" id="UP000886501">
    <property type="component" value="Unassembled WGS sequence"/>
</dbReference>
<evidence type="ECO:0000313" key="2">
    <source>
        <dbReference type="Proteomes" id="UP000886501"/>
    </source>
</evidence>
<evidence type="ECO:0000313" key="1">
    <source>
        <dbReference type="EMBL" id="KAF9654064.1"/>
    </source>
</evidence>
<protein>
    <submittedName>
        <fullName evidence="1">Dolichyl-diphosphooligosaccharide-protein glycosyltransferase</fullName>
    </submittedName>
</protein>
<reference evidence="1" key="1">
    <citation type="submission" date="2019-10" db="EMBL/GenBank/DDBJ databases">
        <authorList>
            <consortium name="DOE Joint Genome Institute"/>
            <person name="Kuo A."/>
            <person name="Miyauchi S."/>
            <person name="Kiss E."/>
            <person name="Drula E."/>
            <person name="Kohler A."/>
            <person name="Sanchez-Garcia M."/>
            <person name="Andreopoulos B."/>
            <person name="Barry K.W."/>
            <person name="Bonito G."/>
            <person name="Buee M."/>
            <person name="Carver A."/>
            <person name="Chen C."/>
            <person name="Cichocki N."/>
            <person name="Clum A."/>
            <person name="Culley D."/>
            <person name="Crous P.W."/>
            <person name="Fauchery L."/>
            <person name="Girlanda M."/>
            <person name="Hayes R."/>
            <person name="Keri Z."/>
            <person name="Labutti K."/>
            <person name="Lipzen A."/>
            <person name="Lombard V."/>
            <person name="Magnuson J."/>
            <person name="Maillard F."/>
            <person name="Morin E."/>
            <person name="Murat C."/>
            <person name="Nolan M."/>
            <person name="Ohm R."/>
            <person name="Pangilinan J."/>
            <person name="Pereira M."/>
            <person name="Perotto S."/>
            <person name="Peter M."/>
            <person name="Riley R."/>
            <person name="Sitrit Y."/>
            <person name="Stielow B."/>
            <person name="Szollosi G."/>
            <person name="Zifcakova L."/>
            <person name="Stursova M."/>
            <person name="Spatafora J.W."/>
            <person name="Tedersoo L."/>
            <person name="Vaario L.-M."/>
            <person name="Yamada A."/>
            <person name="Yan M."/>
            <person name="Wang P."/>
            <person name="Xu J."/>
            <person name="Bruns T."/>
            <person name="Baldrian P."/>
            <person name="Vilgalys R."/>
            <person name="Henrissat B."/>
            <person name="Grigoriev I.V."/>
            <person name="Hibbett D."/>
            <person name="Nagy L.G."/>
            <person name="Martin F.M."/>
        </authorList>
    </citation>
    <scope>NUCLEOTIDE SEQUENCE</scope>
    <source>
        <strain evidence="1">P2</strain>
    </source>
</reference>
<accession>A0ACB6ZWV0</accession>
<organism evidence="1 2">
    <name type="scientific">Thelephora ganbajun</name>
    <name type="common">Ganba fungus</name>
    <dbReference type="NCBI Taxonomy" id="370292"/>
    <lineage>
        <taxon>Eukaryota</taxon>
        <taxon>Fungi</taxon>
        <taxon>Dikarya</taxon>
        <taxon>Basidiomycota</taxon>
        <taxon>Agaricomycotina</taxon>
        <taxon>Agaricomycetes</taxon>
        <taxon>Thelephorales</taxon>
        <taxon>Thelephoraceae</taxon>
        <taxon>Thelephora</taxon>
    </lineage>
</organism>
<keyword evidence="2" id="KW-1185">Reference proteome</keyword>
<name>A0ACB6ZWV0_THEGA</name>
<sequence>MFSLYLILAAFIGLLQAKSSTGGSVLVILDNKLNRSEYSLFFGGLEDQGYSLTFRAPGDSTPAIKEYDAPNFNHIIVFAPHTKNFSSDITPQSLVSLLEKGTNLLLALSQKQNLVNSLASEFSLILPPPQTPLVSHFPEREEPATVIPIIPQPNILVGSDLPPVWFSGIPVALGNNPLLFPILRAPAESLASDATADSGADSVLEAVDRSGEGLWAGSSLSLVTGFQTRNGARATWVGGVEPFSDDFAKKNMPSGKKPGNARFCNDVAAWTFQEKLVLRIDAVSHHKLGGSETPEIYTTNDQIVYTAHISKYEPATSSWVPYSGISDLQLEFTMLDPHIRISLPPVADTPGKYSVTFRAPDRHGVFKFVIDHRRKGWSTLQSSTTIPVVPPRHDGYPRFLSAAWPYYTGAISTSVGFLLFSLLWLAGGEEKAKTKKE</sequence>
<dbReference type="EMBL" id="MU117962">
    <property type="protein sequence ID" value="KAF9654064.1"/>
    <property type="molecule type" value="Genomic_DNA"/>
</dbReference>
<gene>
    <name evidence="1" type="ORF">BDM02DRAFT_3152940</name>
</gene>
<comment type="caution">
    <text evidence="1">The sequence shown here is derived from an EMBL/GenBank/DDBJ whole genome shotgun (WGS) entry which is preliminary data.</text>
</comment>
<proteinExistence type="predicted"/>